<dbReference type="EMBL" id="CP010411">
    <property type="protein sequence ID" value="ALE09836.1"/>
    <property type="molecule type" value="Genomic_DNA"/>
</dbReference>
<sequence length="43" mass="4988">MGISFHIERSTSSSVVDLNTSNHRQVLRFYLELRSPEFDAIMC</sequence>
<accession>A0A0M5KZQ7</accession>
<gene>
    <name evidence="1" type="ORF">RY67_1826</name>
</gene>
<dbReference type="AlphaFoldDB" id="A0A0M5KZQ7"/>
<protein>
    <submittedName>
        <fullName evidence="1">Uncharacterized protein</fullName>
    </submittedName>
</protein>
<name>A0A0M5KZQ7_BIFLI</name>
<evidence type="ECO:0000313" key="1">
    <source>
        <dbReference type="EMBL" id="ALE09836.1"/>
    </source>
</evidence>
<evidence type="ECO:0000313" key="2">
    <source>
        <dbReference type="Proteomes" id="UP000067206"/>
    </source>
</evidence>
<proteinExistence type="predicted"/>
<reference evidence="1 2" key="1">
    <citation type="submission" date="2014-12" db="EMBL/GenBank/DDBJ databases">
        <title>Complete genome sequence of Bifidobacterium longum subsp. infantis BT1.</title>
        <authorList>
            <person name="Kim J.F."/>
            <person name="Kwak M.-J."/>
        </authorList>
    </citation>
    <scope>NUCLEOTIDE SEQUENCE [LARGE SCALE GENOMIC DNA]</scope>
    <source>
        <strain evidence="1 2">BT1</strain>
    </source>
</reference>
<dbReference type="Proteomes" id="UP000067206">
    <property type="component" value="Chromosome"/>
</dbReference>
<organism evidence="1 2">
    <name type="scientific">Bifidobacterium longum subsp. infantis</name>
    <dbReference type="NCBI Taxonomy" id="1682"/>
    <lineage>
        <taxon>Bacteria</taxon>
        <taxon>Bacillati</taxon>
        <taxon>Actinomycetota</taxon>
        <taxon>Actinomycetes</taxon>
        <taxon>Bifidobacteriales</taxon>
        <taxon>Bifidobacteriaceae</taxon>
        <taxon>Bifidobacterium</taxon>
    </lineage>
</organism>